<evidence type="ECO:0000313" key="1">
    <source>
        <dbReference type="EMBL" id="MBF9239527.1"/>
    </source>
</evidence>
<keyword evidence="2" id="KW-1185">Reference proteome</keyword>
<protein>
    <submittedName>
        <fullName evidence="1">Uncharacterized protein</fullName>
    </submittedName>
</protein>
<sequence>MPPWATCYQQWARWRGARVFVGLTEDLREVLRLNEARAADPSAVVFDSRTLQSTSMSGHRAGYDEAKRRKCSKVQVAVIMLLVNSFRLYNCRLIVSALF</sequence>
<dbReference type="Proteomes" id="UP000597617">
    <property type="component" value="Unassembled WGS sequence"/>
</dbReference>
<proteinExistence type="predicted"/>
<comment type="caution">
    <text evidence="1">The sequence shown here is derived from an EMBL/GenBank/DDBJ whole genome shotgun (WGS) entry which is preliminary data.</text>
</comment>
<reference evidence="1 2" key="1">
    <citation type="submission" date="2020-11" db="EMBL/GenBank/DDBJ databases">
        <authorList>
            <person name="Kim M.K."/>
        </authorList>
    </citation>
    <scope>NUCLEOTIDE SEQUENCE [LARGE SCALE GENOMIC DNA]</scope>
    <source>
        <strain evidence="1 2">BT683</strain>
    </source>
</reference>
<organism evidence="1 2">
    <name type="scientific">Hymenobacter jeongseonensis</name>
    <dbReference type="NCBI Taxonomy" id="2791027"/>
    <lineage>
        <taxon>Bacteria</taxon>
        <taxon>Pseudomonadati</taxon>
        <taxon>Bacteroidota</taxon>
        <taxon>Cytophagia</taxon>
        <taxon>Cytophagales</taxon>
        <taxon>Hymenobacteraceae</taxon>
        <taxon>Hymenobacter</taxon>
    </lineage>
</organism>
<dbReference type="EMBL" id="JADQDQ010000013">
    <property type="protein sequence ID" value="MBF9239527.1"/>
    <property type="molecule type" value="Genomic_DNA"/>
</dbReference>
<dbReference type="RefSeq" id="WP_196283878.1">
    <property type="nucleotide sequence ID" value="NZ_JADQDQ010000013.1"/>
</dbReference>
<gene>
    <name evidence="1" type="ORF">I2I05_19190</name>
</gene>
<dbReference type="PANTHER" id="PTHR30007">
    <property type="entry name" value="PHP DOMAIN PROTEIN"/>
    <property type="match status" value="1"/>
</dbReference>
<dbReference type="PANTHER" id="PTHR30007:SF0">
    <property type="entry name" value="TRANSPOSASE"/>
    <property type="match status" value="1"/>
</dbReference>
<name>A0ABS0IME4_9BACT</name>
<accession>A0ABS0IME4</accession>
<evidence type="ECO:0000313" key="2">
    <source>
        <dbReference type="Proteomes" id="UP000597617"/>
    </source>
</evidence>